<dbReference type="InterPro" id="IPR051678">
    <property type="entry name" value="AGP_Transferase"/>
</dbReference>
<keyword evidence="3" id="KW-1185">Reference proteome</keyword>
<protein>
    <recommendedName>
        <fullName evidence="1">Aminoglycoside phosphotransferase domain-containing protein</fullName>
    </recommendedName>
</protein>
<dbReference type="Pfam" id="PF01636">
    <property type="entry name" value="APH"/>
    <property type="match status" value="1"/>
</dbReference>
<dbReference type="InterPro" id="IPR002575">
    <property type="entry name" value="Aminoglycoside_PTrfase"/>
</dbReference>
<reference evidence="2 3" key="1">
    <citation type="submission" date="2020-01" db="EMBL/GenBank/DDBJ databases">
        <authorList>
            <consortium name="DOE Joint Genome Institute"/>
            <person name="Haridas S."/>
            <person name="Albert R."/>
            <person name="Binder M."/>
            <person name="Bloem J."/>
            <person name="Labutti K."/>
            <person name="Salamov A."/>
            <person name="Andreopoulos B."/>
            <person name="Baker S.E."/>
            <person name="Barry K."/>
            <person name="Bills G."/>
            <person name="Bluhm B.H."/>
            <person name="Cannon C."/>
            <person name="Castanera R."/>
            <person name="Culley D.E."/>
            <person name="Daum C."/>
            <person name="Ezra D."/>
            <person name="Gonzalez J.B."/>
            <person name="Henrissat B."/>
            <person name="Kuo A."/>
            <person name="Liang C."/>
            <person name="Lipzen A."/>
            <person name="Lutzoni F."/>
            <person name="Magnuson J."/>
            <person name="Mondo S."/>
            <person name="Nolan M."/>
            <person name="Ohm R."/>
            <person name="Pangilinan J."/>
            <person name="Park H.-J.H."/>
            <person name="Ramirez L."/>
            <person name="Alfaro M."/>
            <person name="Sun H."/>
            <person name="Tritt A."/>
            <person name="Yoshinaga Y."/>
            <person name="Zwiers L.-H.L."/>
            <person name="Turgeon B.G."/>
            <person name="Goodwin S.B."/>
            <person name="Spatafora J.W."/>
            <person name="Crous P.W."/>
            <person name="Grigoriev I.V."/>
        </authorList>
    </citation>
    <scope>NUCLEOTIDE SEQUENCE [LARGE SCALE GENOMIC DNA]</scope>
    <source>
        <strain evidence="2 3">CBS 611.86</strain>
    </source>
</reference>
<dbReference type="PANTHER" id="PTHR21310">
    <property type="entry name" value="AMINOGLYCOSIDE PHOSPHOTRANSFERASE-RELATED-RELATED"/>
    <property type="match status" value="1"/>
</dbReference>
<dbReference type="OrthoDB" id="10003767at2759"/>
<feature type="domain" description="Aminoglycoside phosphotransferase" evidence="1">
    <location>
        <begin position="102"/>
        <end position="168"/>
    </location>
</feature>
<evidence type="ECO:0000259" key="1">
    <source>
        <dbReference type="Pfam" id="PF01636"/>
    </source>
</evidence>
<comment type="caution">
    <text evidence="2">The sequence shown here is derived from an EMBL/GenBank/DDBJ whole genome shotgun (WGS) entry which is preliminary data.</text>
</comment>
<organism evidence="2 3">
    <name type="scientific">Massariosphaeria phaeospora</name>
    <dbReference type="NCBI Taxonomy" id="100035"/>
    <lineage>
        <taxon>Eukaryota</taxon>
        <taxon>Fungi</taxon>
        <taxon>Dikarya</taxon>
        <taxon>Ascomycota</taxon>
        <taxon>Pezizomycotina</taxon>
        <taxon>Dothideomycetes</taxon>
        <taxon>Pleosporomycetidae</taxon>
        <taxon>Pleosporales</taxon>
        <taxon>Pleosporales incertae sedis</taxon>
        <taxon>Massariosphaeria</taxon>
    </lineage>
</organism>
<evidence type="ECO:0000313" key="3">
    <source>
        <dbReference type="Proteomes" id="UP000481861"/>
    </source>
</evidence>
<name>A0A7C8I6W3_9PLEO</name>
<proteinExistence type="predicted"/>
<dbReference type="AlphaFoldDB" id="A0A7C8I6W3"/>
<dbReference type="Gene3D" id="3.90.1200.10">
    <property type="match status" value="1"/>
</dbReference>
<sequence length="254" mass="28765">MLLEFIPADTAMDSFGGLPAHKGRIPSNFKPDFYAAMAEIQVGMSSVRFPMIGSIVKLFDGTYSVGAIPGIGGPFETAAEFFSSWAKECTFPFNELTIRERTPPEVEDEIIKSINNFPSKLLEFAKHFPFQSGPFPIFHPDLKISNILVDSEYQIQGVIDWEGAIVAPWEVVEFIKDLTLVPPVMSGYFYKEELTREKLSERDSYLQMVKEKEAARQTDNKLSETLGNWRTQDLAHAFWLYSDGKIGFYSSIFE</sequence>
<feature type="non-terminal residue" evidence="2">
    <location>
        <position position="254"/>
    </location>
</feature>
<gene>
    <name evidence="2" type="ORF">BDV95DRAFT_638713</name>
</gene>
<dbReference type="Proteomes" id="UP000481861">
    <property type="component" value="Unassembled WGS sequence"/>
</dbReference>
<evidence type="ECO:0000313" key="2">
    <source>
        <dbReference type="EMBL" id="KAF2870806.1"/>
    </source>
</evidence>
<accession>A0A7C8I6W3</accession>
<dbReference type="EMBL" id="JAADJZ010000013">
    <property type="protein sequence ID" value="KAF2870806.1"/>
    <property type="molecule type" value="Genomic_DNA"/>
</dbReference>
<dbReference type="InterPro" id="IPR011009">
    <property type="entry name" value="Kinase-like_dom_sf"/>
</dbReference>
<dbReference type="SUPFAM" id="SSF56112">
    <property type="entry name" value="Protein kinase-like (PK-like)"/>
    <property type="match status" value="1"/>
</dbReference>
<dbReference type="PANTHER" id="PTHR21310:SF37">
    <property type="entry name" value="AMINOGLYCOSIDE PHOSPHOTRANSFERASE DOMAIN-CONTAINING PROTEIN"/>
    <property type="match status" value="1"/>
</dbReference>